<evidence type="ECO:0000256" key="7">
    <source>
        <dbReference type="ARBA" id="ARBA00022729"/>
    </source>
</evidence>
<name>A0A1W1ZSS1_9SPHI</name>
<protein>
    <submittedName>
        <fullName evidence="19">Iron complex outermembrane recepter protein</fullName>
    </submittedName>
</protein>
<evidence type="ECO:0000256" key="3">
    <source>
        <dbReference type="ARBA" id="ARBA00022448"/>
    </source>
</evidence>
<evidence type="ECO:0000256" key="4">
    <source>
        <dbReference type="ARBA" id="ARBA00022452"/>
    </source>
</evidence>
<dbReference type="Pfam" id="PF00593">
    <property type="entry name" value="TonB_dep_Rec_b-barrel"/>
    <property type="match status" value="1"/>
</dbReference>
<keyword evidence="7 16" id="KW-0732">Signal</keyword>
<evidence type="ECO:0000313" key="19">
    <source>
        <dbReference type="EMBL" id="SMC51403.1"/>
    </source>
</evidence>
<dbReference type="GO" id="GO:0009279">
    <property type="term" value="C:cell outer membrane"/>
    <property type="evidence" value="ECO:0007669"/>
    <property type="project" value="UniProtKB-SubCell"/>
</dbReference>
<keyword evidence="5" id="KW-0410">Iron transport</keyword>
<comment type="similarity">
    <text evidence="2 14 15">Belongs to the TonB-dependent receptor family.</text>
</comment>
<proteinExistence type="inferred from homology"/>
<evidence type="ECO:0000256" key="1">
    <source>
        <dbReference type="ARBA" id="ARBA00004571"/>
    </source>
</evidence>
<organism evidence="19 20">
    <name type="scientific">Pedobacter nyackensis</name>
    <dbReference type="NCBI Taxonomy" id="475255"/>
    <lineage>
        <taxon>Bacteria</taxon>
        <taxon>Pseudomonadati</taxon>
        <taxon>Bacteroidota</taxon>
        <taxon>Sphingobacteriia</taxon>
        <taxon>Sphingobacteriales</taxon>
        <taxon>Sphingobacteriaceae</taxon>
        <taxon>Pedobacter</taxon>
    </lineage>
</organism>
<dbReference type="InterPro" id="IPR008969">
    <property type="entry name" value="CarboxyPept-like_regulatory"/>
</dbReference>
<evidence type="ECO:0000256" key="9">
    <source>
        <dbReference type="ARBA" id="ARBA00023065"/>
    </source>
</evidence>
<dbReference type="SUPFAM" id="SSF49464">
    <property type="entry name" value="Carboxypeptidase regulatory domain-like"/>
    <property type="match status" value="1"/>
</dbReference>
<dbReference type="GO" id="GO:0015891">
    <property type="term" value="P:siderophore transport"/>
    <property type="evidence" value="ECO:0007669"/>
    <property type="project" value="InterPro"/>
</dbReference>
<dbReference type="Gene3D" id="2.40.170.20">
    <property type="entry name" value="TonB-dependent receptor, beta-barrel domain"/>
    <property type="match status" value="1"/>
</dbReference>
<dbReference type="PROSITE" id="PS01156">
    <property type="entry name" value="TONB_DEPENDENT_REC_2"/>
    <property type="match status" value="1"/>
</dbReference>
<evidence type="ECO:0000256" key="2">
    <source>
        <dbReference type="ARBA" id="ARBA00009810"/>
    </source>
</evidence>
<evidence type="ECO:0000256" key="13">
    <source>
        <dbReference type="ARBA" id="ARBA00023237"/>
    </source>
</evidence>
<feature type="domain" description="TonB-dependent receptor plug" evidence="18">
    <location>
        <begin position="136"/>
        <end position="235"/>
    </location>
</feature>
<dbReference type="InterPro" id="IPR010917">
    <property type="entry name" value="TonB_rcpt_CS"/>
</dbReference>
<dbReference type="InterPro" id="IPR012910">
    <property type="entry name" value="Plug_dom"/>
</dbReference>
<gene>
    <name evidence="19" type="ORF">SAMN04488101_10119</name>
</gene>
<evidence type="ECO:0000256" key="11">
    <source>
        <dbReference type="ARBA" id="ARBA00023136"/>
    </source>
</evidence>
<dbReference type="Gene3D" id="2.170.130.10">
    <property type="entry name" value="TonB-dependent receptor, plug domain"/>
    <property type="match status" value="1"/>
</dbReference>
<dbReference type="InterPro" id="IPR036942">
    <property type="entry name" value="Beta-barrel_TonB_sf"/>
</dbReference>
<dbReference type="RefSeq" id="WP_084287406.1">
    <property type="nucleotide sequence ID" value="NZ_FWYB01000001.1"/>
</dbReference>
<evidence type="ECO:0000256" key="8">
    <source>
        <dbReference type="ARBA" id="ARBA00023004"/>
    </source>
</evidence>
<keyword evidence="6 14" id="KW-0812">Transmembrane</keyword>
<evidence type="ECO:0000313" key="20">
    <source>
        <dbReference type="Proteomes" id="UP000192678"/>
    </source>
</evidence>
<keyword evidence="3 14" id="KW-0813">Transport</keyword>
<dbReference type="InterPro" id="IPR000531">
    <property type="entry name" value="Beta-barrel_TonB"/>
</dbReference>
<keyword evidence="4 14" id="KW-1134">Transmembrane beta strand</keyword>
<comment type="subcellular location">
    <subcellularLocation>
        <location evidence="1 14">Cell outer membrane</location>
        <topology evidence="1 14">Multi-pass membrane protein</topology>
    </subcellularLocation>
</comment>
<evidence type="ECO:0000256" key="5">
    <source>
        <dbReference type="ARBA" id="ARBA00022496"/>
    </source>
</evidence>
<dbReference type="CDD" id="cd01347">
    <property type="entry name" value="ligand_gated_channel"/>
    <property type="match status" value="1"/>
</dbReference>
<keyword evidence="20" id="KW-1185">Reference proteome</keyword>
<accession>A0A1W1ZSS1</accession>
<sequence length="792" mass="87950">MNILRLLNLLTLLSLFSMIAIAQQNNSIKGKVLTADGQAAAYVSVGLKGKGMAVTTDDQGDYSFEKIKNGNYIIRVSAIGLKSAERAITVSGNQTVIVNFSLSESADQLKEVVVSGNKRKYKIDAPSSSLRLDGPLLEAPQNIQIITSATLADQQITSMSDGALRNVSGLTRLEHWGDIYTRVNTRGARAAAFRNGINLTSDWGPLTEDMSFVDHIEFVKGPSGFMMSNGEPSGIYNVVTKKPTGKDFNGEASFTLGSYDMYRSTLDLDGKLNQSGKLLYRLNLMGQTKNSHRPYEYNDRYSIAPVVSYQIDDQTLLTAEYNYQHVKLSDLGSAYVFAPDGFATLPRDFTMSEPGLEPSIAKEHSLFLNMQHHFNANWKLTAQLAYVDFNQKSTDIWPSSVAANGDIIRDLYIFDAALNYKFGQVFLNGHATTGSVSHRILAGLDVGSKERYYDWGQTSPLDDAIKPFNIYNPVYGAPVNGIPQFDRSKSLYQRGANNRVDQSYTGLYLQDELGFLENKIRLTLAGRYTYVKQSEYNTDTEDKRFTPRVGLSVSINNQTSVYGLFDQTFIPQTGAIKSGEQPKPITGNNIEFGIKKDWFDGRWNTTIAAYRILKNNELSPDPTSTPAAPFSLQLGQSTTKGIEFDLRGEILPGLNLVANYALTDSRVSKETEVYGEVIPVGTKITGYAKHNANAWLSYKIQTGTLKGAGISGGFSYLADRSSWSWGGSGTQEMPSYFKLDGGFFWEKDKVRLTANAFNILDKYLYSGASYGDYYYWQTEAPRNFRLSITYKF</sequence>
<keyword evidence="10 15" id="KW-0798">TonB box</keyword>
<dbReference type="SUPFAM" id="SSF56935">
    <property type="entry name" value="Porins"/>
    <property type="match status" value="1"/>
</dbReference>
<dbReference type="Pfam" id="PF13715">
    <property type="entry name" value="CarbopepD_reg_2"/>
    <property type="match status" value="1"/>
</dbReference>
<dbReference type="EMBL" id="FWYB01000001">
    <property type="protein sequence ID" value="SMC51403.1"/>
    <property type="molecule type" value="Genomic_DNA"/>
</dbReference>
<evidence type="ECO:0000256" key="16">
    <source>
        <dbReference type="SAM" id="SignalP"/>
    </source>
</evidence>
<dbReference type="InterPro" id="IPR010105">
    <property type="entry name" value="TonB_sidphr_rcpt"/>
</dbReference>
<evidence type="ECO:0000256" key="14">
    <source>
        <dbReference type="PROSITE-ProRule" id="PRU01360"/>
    </source>
</evidence>
<evidence type="ECO:0000259" key="18">
    <source>
        <dbReference type="Pfam" id="PF07715"/>
    </source>
</evidence>
<feature type="chain" id="PRO_5012370859" evidence="16">
    <location>
        <begin position="23"/>
        <end position="792"/>
    </location>
</feature>
<dbReference type="OrthoDB" id="9775095at2"/>
<keyword evidence="12" id="KW-0675">Receptor</keyword>
<keyword evidence="8" id="KW-0408">Iron</keyword>
<dbReference type="GO" id="GO:0038023">
    <property type="term" value="F:signaling receptor activity"/>
    <property type="evidence" value="ECO:0007669"/>
    <property type="project" value="InterPro"/>
</dbReference>
<feature type="signal peptide" evidence="16">
    <location>
        <begin position="1"/>
        <end position="22"/>
    </location>
</feature>
<evidence type="ECO:0000259" key="17">
    <source>
        <dbReference type="Pfam" id="PF00593"/>
    </source>
</evidence>
<dbReference type="NCBIfam" id="TIGR01783">
    <property type="entry name" value="TonB-siderophor"/>
    <property type="match status" value="1"/>
</dbReference>
<dbReference type="Gene3D" id="2.60.40.1120">
    <property type="entry name" value="Carboxypeptidase-like, regulatory domain"/>
    <property type="match status" value="1"/>
</dbReference>
<dbReference type="PANTHER" id="PTHR32552">
    <property type="entry name" value="FERRICHROME IRON RECEPTOR-RELATED"/>
    <property type="match status" value="1"/>
</dbReference>
<dbReference type="InterPro" id="IPR039426">
    <property type="entry name" value="TonB-dep_rcpt-like"/>
</dbReference>
<dbReference type="PROSITE" id="PS52016">
    <property type="entry name" value="TONB_DEPENDENT_REC_3"/>
    <property type="match status" value="1"/>
</dbReference>
<dbReference type="GO" id="GO:0015344">
    <property type="term" value="F:siderophore uptake transmembrane transporter activity"/>
    <property type="evidence" value="ECO:0007669"/>
    <property type="project" value="TreeGrafter"/>
</dbReference>
<dbReference type="STRING" id="475255.SAMN04488101_10119"/>
<evidence type="ECO:0000256" key="6">
    <source>
        <dbReference type="ARBA" id="ARBA00022692"/>
    </source>
</evidence>
<dbReference type="InterPro" id="IPR037066">
    <property type="entry name" value="Plug_dom_sf"/>
</dbReference>
<dbReference type="Proteomes" id="UP000192678">
    <property type="component" value="Unassembled WGS sequence"/>
</dbReference>
<keyword evidence="9" id="KW-0406">Ion transport</keyword>
<dbReference type="PANTHER" id="PTHR32552:SF68">
    <property type="entry name" value="FERRICHROME OUTER MEMBRANE TRANSPORTER_PHAGE RECEPTOR"/>
    <property type="match status" value="1"/>
</dbReference>
<dbReference type="Pfam" id="PF07715">
    <property type="entry name" value="Plug"/>
    <property type="match status" value="1"/>
</dbReference>
<feature type="domain" description="TonB-dependent receptor-like beta-barrel" evidence="17">
    <location>
        <begin position="311"/>
        <end position="759"/>
    </location>
</feature>
<keyword evidence="13 14" id="KW-0998">Cell outer membrane</keyword>
<reference evidence="19 20" key="1">
    <citation type="submission" date="2017-04" db="EMBL/GenBank/DDBJ databases">
        <authorList>
            <person name="Afonso C.L."/>
            <person name="Miller P.J."/>
            <person name="Scott M.A."/>
            <person name="Spackman E."/>
            <person name="Goraichik I."/>
            <person name="Dimitrov K.M."/>
            <person name="Suarez D.L."/>
            <person name="Swayne D.E."/>
        </authorList>
    </citation>
    <scope>NUCLEOTIDE SEQUENCE [LARGE SCALE GENOMIC DNA]</scope>
    <source>
        <strain evidence="19 20">DSM 19625</strain>
    </source>
</reference>
<dbReference type="AlphaFoldDB" id="A0A1W1ZSS1"/>
<evidence type="ECO:0000256" key="12">
    <source>
        <dbReference type="ARBA" id="ARBA00023170"/>
    </source>
</evidence>
<evidence type="ECO:0000256" key="10">
    <source>
        <dbReference type="ARBA" id="ARBA00023077"/>
    </source>
</evidence>
<keyword evidence="11 14" id="KW-0472">Membrane</keyword>
<evidence type="ECO:0000256" key="15">
    <source>
        <dbReference type="RuleBase" id="RU003357"/>
    </source>
</evidence>